<evidence type="ECO:0000256" key="2">
    <source>
        <dbReference type="ARBA" id="ARBA00031870"/>
    </source>
</evidence>
<reference evidence="5" key="1">
    <citation type="submission" date="2022-06" db="EMBL/GenBank/DDBJ databases">
        <title>Ornithinimicrobium HY1793.</title>
        <authorList>
            <person name="Huang Y."/>
        </authorList>
    </citation>
    <scope>NUCLEOTIDE SEQUENCE</scope>
    <source>
        <strain evidence="5">HY1793</strain>
    </source>
</reference>
<proteinExistence type="predicted"/>
<dbReference type="SUPFAM" id="SSF55120">
    <property type="entry name" value="Pseudouridine synthase"/>
    <property type="match status" value="1"/>
</dbReference>
<dbReference type="InterPro" id="IPR050188">
    <property type="entry name" value="RluA_PseudoU_synthase"/>
</dbReference>
<evidence type="ECO:0000256" key="3">
    <source>
        <dbReference type="ARBA" id="ARBA00033164"/>
    </source>
</evidence>
<dbReference type="InterPro" id="IPR006145">
    <property type="entry name" value="PsdUridine_synth_RsuA/RluA"/>
</dbReference>
<dbReference type="PANTHER" id="PTHR21600">
    <property type="entry name" value="MITOCHONDRIAL RNA PSEUDOURIDINE SYNTHASE"/>
    <property type="match status" value="1"/>
</dbReference>
<dbReference type="RefSeq" id="WP_252591910.1">
    <property type="nucleotide sequence ID" value="NZ_CP099489.1"/>
</dbReference>
<protein>
    <recommendedName>
        <fullName evidence="2">RNA pseudouridylate synthase</fullName>
    </recommendedName>
    <alternativeName>
        <fullName evidence="3">RNA-uridine isomerase</fullName>
    </alternativeName>
</protein>
<dbReference type="PROSITE" id="PS01129">
    <property type="entry name" value="PSI_RLU"/>
    <property type="match status" value="1"/>
</dbReference>
<accession>A0ABY4YQF9</accession>
<dbReference type="EMBL" id="CP099489">
    <property type="protein sequence ID" value="USQ79012.1"/>
    <property type="molecule type" value="Genomic_DNA"/>
</dbReference>
<keyword evidence="6" id="KW-1185">Reference proteome</keyword>
<dbReference type="InterPro" id="IPR006224">
    <property type="entry name" value="PsdUridine_synth_RluA-like_CS"/>
</dbReference>
<comment type="catalytic activity">
    <reaction evidence="1">
        <text>a uridine in RNA = a pseudouridine in RNA</text>
        <dbReference type="Rhea" id="RHEA:48348"/>
        <dbReference type="Rhea" id="RHEA-COMP:12068"/>
        <dbReference type="Rhea" id="RHEA-COMP:12069"/>
        <dbReference type="ChEBI" id="CHEBI:65314"/>
        <dbReference type="ChEBI" id="CHEBI:65315"/>
    </reaction>
</comment>
<evidence type="ECO:0000256" key="1">
    <source>
        <dbReference type="ARBA" id="ARBA00000073"/>
    </source>
</evidence>
<feature type="domain" description="Pseudouridine synthase RsuA/RluA-like" evidence="4">
    <location>
        <begin position="95"/>
        <end position="240"/>
    </location>
</feature>
<dbReference type="Pfam" id="PF00849">
    <property type="entry name" value="PseudoU_synth_2"/>
    <property type="match status" value="1"/>
</dbReference>
<evidence type="ECO:0000313" key="5">
    <source>
        <dbReference type="EMBL" id="USQ79012.1"/>
    </source>
</evidence>
<sequence length="307" mass="33814">MTSPLPHRDGVPPVRISMPTGASWSTVAEFLLDRTNGAAEVERRLAAGEVLLGDGTVVTEHTAYRSGQWVYLHRDLPDETAVPGELTVLHEDERVLVVDKPPFLATMPRGRHVRESVVTRLRRQPGWQHVQPAHRLDRLTSGVLLVTKDPALRGAYQQLFADRRVEKTYRALVPLGPDTTLPAVVRSRIEKVHGHLQAQEVPGEVNAITGIEVLAREAGVALVGLRPQTGRTHQLRVHLSRLGAPIVNDPLYPEILDVAPDDFSRPLHLLAAELAFTDPLTGEHRRFVSRRQLARAGVCGGPGLRGQ</sequence>
<evidence type="ECO:0000313" key="6">
    <source>
        <dbReference type="Proteomes" id="UP001056455"/>
    </source>
</evidence>
<dbReference type="Proteomes" id="UP001056455">
    <property type="component" value="Chromosome"/>
</dbReference>
<name>A0ABY4YQF9_9MICO</name>
<dbReference type="InterPro" id="IPR020103">
    <property type="entry name" value="PsdUridine_synth_cat_dom_sf"/>
</dbReference>
<gene>
    <name evidence="5" type="ORF">NF556_15470</name>
</gene>
<dbReference type="Gene3D" id="3.30.2350.10">
    <property type="entry name" value="Pseudouridine synthase"/>
    <property type="match status" value="1"/>
</dbReference>
<evidence type="ECO:0000259" key="4">
    <source>
        <dbReference type="Pfam" id="PF00849"/>
    </source>
</evidence>
<dbReference type="PANTHER" id="PTHR21600:SF84">
    <property type="entry name" value="PSEUDOURIDINE SYNTHASE RSUA_RLUA-LIKE DOMAIN-CONTAINING PROTEIN"/>
    <property type="match status" value="1"/>
</dbReference>
<organism evidence="5 6">
    <name type="scientific">Ornithinimicrobium faecis</name>
    <dbReference type="NCBI Taxonomy" id="2934158"/>
    <lineage>
        <taxon>Bacteria</taxon>
        <taxon>Bacillati</taxon>
        <taxon>Actinomycetota</taxon>
        <taxon>Actinomycetes</taxon>
        <taxon>Micrococcales</taxon>
        <taxon>Ornithinimicrobiaceae</taxon>
        <taxon>Ornithinimicrobium</taxon>
    </lineage>
</organism>